<dbReference type="AlphaFoldDB" id="A0A0F9EPY5"/>
<dbReference type="GO" id="GO:0003723">
    <property type="term" value="F:RNA binding"/>
    <property type="evidence" value="ECO:0007669"/>
    <property type="project" value="InterPro"/>
</dbReference>
<organism evidence="3">
    <name type="scientific">marine sediment metagenome</name>
    <dbReference type="NCBI Taxonomy" id="412755"/>
    <lineage>
        <taxon>unclassified sequences</taxon>
        <taxon>metagenomes</taxon>
        <taxon>ecological metagenomes</taxon>
    </lineage>
</organism>
<dbReference type="Pfam" id="PF17832">
    <property type="entry name" value="Pre-PUA"/>
    <property type="match status" value="1"/>
</dbReference>
<evidence type="ECO:0000259" key="2">
    <source>
        <dbReference type="Pfam" id="PF17832"/>
    </source>
</evidence>
<protein>
    <recommendedName>
        <fullName evidence="2">Pre-PUA domain-containing protein</fullName>
    </recommendedName>
</protein>
<dbReference type="NCBIfam" id="TIGR00451">
    <property type="entry name" value="unchar_dom_2"/>
    <property type="match status" value="1"/>
</dbReference>
<sequence length="107" mass="12367">MKIKQRHFIRKSELKPIKDNVLKQYDQNFVDQIFPEKCKVEIIQTEAGDTLYAINNTLKLWKSKDGYIPVLTLLLKNLVEMKTVIVDFGAVRFITINGADIMRPGIT</sequence>
<evidence type="ECO:0000313" key="3">
    <source>
        <dbReference type="EMBL" id="KKL46960.1"/>
    </source>
</evidence>
<dbReference type="InterPro" id="IPR041366">
    <property type="entry name" value="Pre-PUA"/>
</dbReference>
<comment type="caution">
    <text evidence="3">The sequence shown here is derived from an EMBL/GenBank/DDBJ whole genome shotgun (WGS) entry which is preliminary data.</text>
</comment>
<dbReference type="PANTHER" id="PTHR22798:SF0">
    <property type="entry name" value="MALIGNANT T-CELL-AMPLIFIED SEQUENCE 1"/>
    <property type="match status" value="1"/>
</dbReference>
<keyword evidence="1" id="KW-0963">Cytoplasm</keyword>
<accession>A0A0F9EPY5</accession>
<dbReference type="EMBL" id="LAZR01033844">
    <property type="protein sequence ID" value="KKL46960.1"/>
    <property type="molecule type" value="Genomic_DNA"/>
</dbReference>
<reference evidence="3" key="1">
    <citation type="journal article" date="2015" name="Nature">
        <title>Complex archaea that bridge the gap between prokaryotes and eukaryotes.</title>
        <authorList>
            <person name="Spang A."/>
            <person name="Saw J.H."/>
            <person name="Jorgensen S.L."/>
            <person name="Zaremba-Niedzwiedzka K."/>
            <person name="Martijn J."/>
            <person name="Lind A.E."/>
            <person name="van Eijk R."/>
            <person name="Schleper C."/>
            <person name="Guy L."/>
            <person name="Ettema T.J."/>
        </authorList>
    </citation>
    <scope>NUCLEOTIDE SEQUENCE</scope>
</reference>
<proteinExistence type="predicted"/>
<feature type="domain" description="Pre-PUA" evidence="2">
    <location>
        <begin position="2"/>
        <end position="76"/>
    </location>
</feature>
<dbReference type="PROSITE" id="PS50890">
    <property type="entry name" value="PUA"/>
    <property type="match status" value="1"/>
</dbReference>
<gene>
    <name evidence="3" type="ORF">LCGC14_2340330</name>
</gene>
<dbReference type="Gene3D" id="3.10.400.20">
    <property type="match status" value="1"/>
</dbReference>
<dbReference type="GO" id="GO:0001731">
    <property type="term" value="P:formation of translation preinitiation complex"/>
    <property type="evidence" value="ECO:0007669"/>
    <property type="project" value="TreeGrafter"/>
</dbReference>
<evidence type="ECO:0000256" key="1">
    <source>
        <dbReference type="ARBA" id="ARBA00022490"/>
    </source>
</evidence>
<feature type="non-terminal residue" evidence="3">
    <location>
        <position position="107"/>
    </location>
</feature>
<name>A0A0F9EPY5_9ZZZZ</name>
<dbReference type="InterPro" id="IPR016437">
    <property type="entry name" value="MCT-1/Tma20"/>
</dbReference>
<dbReference type="InterPro" id="IPR004521">
    <property type="entry name" value="Uncharacterised_CHP00451"/>
</dbReference>
<dbReference type="PANTHER" id="PTHR22798">
    <property type="entry name" value="MCT-1 PROTEIN"/>
    <property type="match status" value="1"/>
</dbReference>